<dbReference type="Pfam" id="PF22848">
    <property type="entry name" value="ASD1_dom"/>
    <property type="match status" value="1"/>
</dbReference>
<dbReference type="GO" id="GO:0046373">
    <property type="term" value="P:L-arabinose metabolic process"/>
    <property type="evidence" value="ECO:0007669"/>
    <property type="project" value="InterPro"/>
</dbReference>
<evidence type="ECO:0000256" key="8">
    <source>
        <dbReference type="ARBA" id="ARBA00037415"/>
    </source>
</evidence>
<dbReference type="Proteomes" id="UP000027265">
    <property type="component" value="Unassembled WGS sequence"/>
</dbReference>
<dbReference type="STRING" id="933084.A0A067P4I2"/>
<dbReference type="UniPathway" id="UPA00667"/>
<keyword evidence="7" id="KW-0326">Glycosidase</keyword>
<dbReference type="SUPFAM" id="SSF51011">
    <property type="entry name" value="Glycosyl hydrolase domain"/>
    <property type="match status" value="1"/>
</dbReference>
<evidence type="ECO:0000256" key="7">
    <source>
        <dbReference type="ARBA" id="ARBA00023295"/>
    </source>
</evidence>
<comment type="pathway">
    <text evidence="2">Glycan metabolism; L-arabinan degradation.</text>
</comment>
<name>A0A067P4I2_9AGAM</name>
<dbReference type="EMBL" id="KL197776">
    <property type="protein sequence ID" value="KDQ49679.1"/>
    <property type="molecule type" value="Genomic_DNA"/>
</dbReference>
<comment type="function">
    <text evidence="8">Alpha-L-arabinofuranosidase involved in the degradation of arabinoxylan, a major component of plant hemicellulose. Acts only on small linear 1,5-alpha-linked L-arabinofuranosyl oligosaccharides.</text>
</comment>
<evidence type="ECO:0000256" key="2">
    <source>
        <dbReference type="ARBA" id="ARBA00004834"/>
    </source>
</evidence>
<dbReference type="EC" id="3.2.1.55" evidence="4"/>
<dbReference type="PANTHER" id="PTHR43576">
    <property type="entry name" value="ALPHA-L-ARABINOFURANOSIDASE C-RELATED"/>
    <property type="match status" value="1"/>
</dbReference>
<comment type="similarity">
    <text evidence="3">Belongs to the glycosyl hydrolase 51 family.</text>
</comment>
<keyword evidence="11" id="KW-1185">Reference proteome</keyword>
<sequence>MPRTYQDPTIDIFPSARIDTVSPLIFSGFIEHLGRCIYGGILPATRETFPYTPRKPCPKDQFTETPSNLLTSQGFRKDVLEVIRDEVAVPAMRWPGGNFVSSYHWEDGVGPLEGRKRRPELAWGFEESNVFGTDEFISWCREAKCEPYICLNMGTGTLSEALHWVEYCNGTGDTYYANLRRKHTGQDEPYKVKYWSLGNEVYGPWQVGQQTASAYATIAHQWAHAIKLFDPSVILVSCGLSGLDEWDGVVIDRLVDQVDLHSVHLYTGFGDRDRSQAEKEFGRSVHGPEAAEYALEIARGLINKARVAKRVSKPIKIAFDEYGVWDETVGTPHNGLEQFYNLTDALAMACWLNVFVRQADLVEMACIAQSVNVISPIITGPTGLFKQTIYYPLYLFSKYMRGGTSIKVEVDSPVFEGETLPTWISTIKGKPKLLDVSATLHPKALCVAVVNRSEDTTYTDVPLRIASWDAERVKVGRVEAHEIWHEDVKARNGWESKEEVAVKSSTEEWKGSWTFKKHSFTLLVIEF</sequence>
<dbReference type="Gene3D" id="2.60.40.1180">
    <property type="entry name" value="Golgi alpha-mannosidase II"/>
    <property type="match status" value="1"/>
</dbReference>
<dbReference type="Gene3D" id="3.20.20.80">
    <property type="entry name" value="Glycosidases"/>
    <property type="match status" value="1"/>
</dbReference>
<dbReference type="GO" id="GO:0046556">
    <property type="term" value="F:alpha-L-arabinofuranosidase activity"/>
    <property type="evidence" value="ECO:0007669"/>
    <property type="project" value="UniProtKB-EC"/>
</dbReference>
<dbReference type="SUPFAM" id="SSF51445">
    <property type="entry name" value="(Trans)glycosidases"/>
    <property type="match status" value="1"/>
</dbReference>
<protein>
    <recommendedName>
        <fullName evidence="4">non-reducing end alpha-L-arabinofuranosidase</fullName>
        <ecNumber evidence="4">3.2.1.55</ecNumber>
    </recommendedName>
</protein>
<evidence type="ECO:0000259" key="9">
    <source>
        <dbReference type="SMART" id="SM00813"/>
    </source>
</evidence>
<evidence type="ECO:0000256" key="4">
    <source>
        <dbReference type="ARBA" id="ARBA00012670"/>
    </source>
</evidence>
<reference evidence="11" key="1">
    <citation type="journal article" date="2014" name="Proc. Natl. Acad. Sci. U.S.A.">
        <title>Extensive sampling of basidiomycete genomes demonstrates inadequacy of the white-rot/brown-rot paradigm for wood decay fungi.</title>
        <authorList>
            <person name="Riley R."/>
            <person name="Salamov A.A."/>
            <person name="Brown D.W."/>
            <person name="Nagy L.G."/>
            <person name="Floudas D."/>
            <person name="Held B.W."/>
            <person name="Levasseur A."/>
            <person name="Lombard V."/>
            <person name="Morin E."/>
            <person name="Otillar R."/>
            <person name="Lindquist E.A."/>
            <person name="Sun H."/>
            <person name="LaButti K.M."/>
            <person name="Schmutz J."/>
            <person name="Jabbour D."/>
            <person name="Luo H."/>
            <person name="Baker S.E."/>
            <person name="Pisabarro A.G."/>
            <person name="Walton J.D."/>
            <person name="Blanchette R.A."/>
            <person name="Henrissat B."/>
            <person name="Martin F."/>
            <person name="Cullen D."/>
            <person name="Hibbett D.S."/>
            <person name="Grigoriev I.V."/>
        </authorList>
    </citation>
    <scope>NUCLEOTIDE SEQUENCE [LARGE SCALE GENOMIC DNA]</scope>
    <source>
        <strain evidence="11">MUCL 33604</strain>
    </source>
</reference>
<dbReference type="PANTHER" id="PTHR43576:SF3">
    <property type="entry name" value="ALPHA-L-ARABINOFURANOSIDASE C"/>
    <property type="match status" value="1"/>
</dbReference>
<accession>A0A067P4I2</accession>
<keyword evidence="6" id="KW-0119">Carbohydrate metabolism</keyword>
<evidence type="ECO:0000313" key="11">
    <source>
        <dbReference type="Proteomes" id="UP000027265"/>
    </source>
</evidence>
<evidence type="ECO:0000313" key="10">
    <source>
        <dbReference type="EMBL" id="KDQ49679.1"/>
    </source>
</evidence>
<feature type="domain" description="Alpha-L-arabinofuranosidase C-terminal" evidence="9">
    <location>
        <begin position="320"/>
        <end position="519"/>
    </location>
</feature>
<evidence type="ECO:0000256" key="5">
    <source>
        <dbReference type="ARBA" id="ARBA00022801"/>
    </source>
</evidence>
<gene>
    <name evidence="10" type="ORF">JAAARDRAFT_186783</name>
</gene>
<dbReference type="InterPro" id="IPR017853">
    <property type="entry name" value="GH"/>
</dbReference>
<dbReference type="Pfam" id="PF06964">
    <property type="entry name" value="Alpha-L-AF_C"/>
    <property type="match status" value="1"/>
</dbReference>
<dbReference type="GO" id="GO:0031222">
    <property type="term" value="P:arabinan catabolic process"/>
    <property type="evidence" value="ECO:0007669"/>
    <property type="project" value="UniProtKB-UniPathway"/>
</dbReference>
<comment type="catalytic activity">
    <reaction evidence="1">
        <text>Hydrolysis of terminal non-reducing alpha-L-arabinofuranoside residues in alpha-L-arabinosides.</text>
        <dbReference type="EC" id="3.2.1.55"/>
    </reaction>
</comment>
<dbReference type="HOGENOM" id="CLU_017810_1_0_1"/>
<organism evidence="10 11">
    <name type="scientific">Jaapia argillacea MUCL 33604</name>
    <dbReference type="NCBI Taxonomy" id="933084"/>
    <lineage>
        <taxon>Eukaryota</taxon>
        <taxon>Fungi</taxon>
        <taxon>Dikarya</taxon>
        <taxon>Basidiomycota</taxon>
        <taxon>Agaricomycotina</taxon>
        <taxon>Agaricomycetes</taxon>
        <taxon>Agaricomycetidae</taxon>
        <taxon>Jaapiales</taxon>
        <taxon>Jaapiaceae</taxon>
        <taxon>Jaapia</taxon>
    </lineage>
</organism>
<proteinExistence type="inferred from homology"/>
<evidence type="ECO:0000256" key="6">
    <source>
        <dbReference type="ARBA" id="ARBA00023277"/>
    </source>
</evidence>
<dbReference type="InterPro" id="IPR055235">
    <property type="entry name" value="ASD1_cat"/>
</dbReference>
<dbReference type="InterPro" id="IPR010720">
    <property type="entry name" value="Alpha-L-AF_C"/>
</dbReference>
<dbReference type="AlphaFoldDB" id="A0A067P4I2"/>
<dbReference type="OrthoDB" id="3032304at2759"/>
<evidence type="ECO:0000256" key="1">
    <source>
        <dbReference type="ARBA" id="ARBA00001462"/>
    </source>
</evidence>
<dbReference type="InParanoid" id="A0A067P4I2"/>
<evidence type="ECO:0000256" key="3">
    <source>
        <dbReference type="ARBA" id="ARBA00007186"/>
    </source>
</evidence>
<keyword evidence="5 10" id="KW-0378">Hydrolase</keyword>
<dbReference type="InterPro" id="IPR013780">
    <property type="entry name" value="Glyco_hydro_b"/>
</dbReference>
<dbReference type="SMART" id="SM00813">
    <property type="entry name" value="Alpha-L-AF_C"/>
    <property type="match status" value="1"/>
</dbReference>